<evidence type="ECO:0000313" key="2">
    <source>
        <dbReference type="Proteomes" id="UP001108029"/>
    </source>
</evidence>
<gene>
    <name evidence="1" type="ORF">LJ657_32925</name>
</gene>
<organism evidence="1 2">
    <name type="scientific">Streptomyces guryensis</name>
    <dbReference type="NCBI Taxonomy" id="2886947"/>
    <lineage>
        <taxon>Bacteria</taxon>
        <taxon>Bacillati</taxon>
        <taxon>Actinomycetota</taxon>
        <taxon>Actinomycetes</taxon>
        <taxon>Kitasatosporales</taxon>
        <taxon>Streptomycetaceae</taxon>
        <taxon>Streptomyces</taxon>
    </lineage>
</organism>
<name>A0A9Q3VWP1_9ACTN</name>
<proteinExistence type="predicted"/>
<dbReference type="RefSeq" id="WP_232652551.1">
    <property type="nucleotide sequence ID" value="NZ_JAJSBI010000020.1"/>
</dbReference>
<evidence type="ECO:0000313" key="1">
    <source>
        <dbReference type="EMBL" id="MCD9878335.1"/>
    </source>
</evidence>
<dbReference type="AlphaFoldDB" id="A0A9Q3VWP1"/>
<reference evidence="1" key="1">
    <citation type="submission" date="2021-12" db="EMBL/GenBank/DDBJ databases">
        <authorList>
            <person name="Lee J.-H."/>
            <person name="Kim S.-B."/>
        </authorList>
    </citation>
    <scope>NUCLEOTIDE SEQUENCE</scope>
    <source>
        <strain evidence="1">NR30</strain>
    </source>
</reference>
<comment type="caution">
    <text evidence="1">The sequence shown here is derived from an EMBL/GenBank/DDBJ whole genome shotgun (WGS) entry which is preliminary data.</text>
</comment>
<protein>
    <submittedName>
        <fullName evidence="1">Uncharacterized protein</fullName>
    </submittedName>
</protein>
<keyword evidence="2" id="KW-1185">Reference proteome</keyword>
<dbReference type="Proteomes" id="UP001108029">
    <property type="component" value="Unassembled WGS sequence"/>
</dbReference>
<dbReference type="EMBL" id="JAJSBI010000020">
    <property type="protein sequence ID" value="MCD9878335.1"/>
    <property type="molecule type" value="Genomic_DNA"/>
</dbReference>
<accession>A0A9Q3VWP1</accession>
<sequence length="92" mass="10524">MRSLLAAILRLFLPPRGAHRTDASPFLIARPPAPAHLPRPRPLDVIAADGQPLVRPYVVAWEHERDEREREQHRARALTPLYPDRSPWEVAV</sequence>